<evidence type="ECO:0000256" key="2">
    <source>
        <dbReference type="ARBA" id="ARBA00006694"/>
    </source>
</evidence>
<comment type="caution">
    <text evidence="7">The sequence shown here is derived from an EMBL/GenBank/DDBJ whole genome shotgun (WGS) entry which is preliminary data.</text>
</comment>
<dbReference type="RefSeq" id="WP_286136423.1">
    <property type="nucleotide sequence ID" value="NZ_BRPL01000002.1"/>
</dbReference>
<dbReference type="Proteomes" id="UP001144204">
    <property type="component" value="Unassembled WGS sequence"/>
</dbReference>
<evidence type="ECO:0000313" key="8">
    <source>
        <dbReference type="Proteomes" id="UP001144204"/>
    </source>
</evidence>
<sequence length="73" mass="8508">MATWIWIVIVILALLVGVLGGFYMARKYMEKYLHNNPPISEEQMSTMMAQMGQRPSQKKLRQMMNTMKNRSGK</sequence>
<proteinExistence type="inferred from homology"/>
<comment type="subcellular location">
    <subcellularLocation>
        <location evidence="6">Cell membrane</location>
        <topology evidence="6">Single-pass membrane protein</topology>
    </subcellularLocation>
    <subcellularLocation>
        <location evidence="1">Membrane</location>
        <topology evidence="1">Single-pass membrane protein</topology>
    </subcellularLocation>
</comment>
<evidence type="ECO:0000256" key="6">
    <source>
        <dbReference type="HAMAP-Rule" id="MF_00363"/>
    </source>
</evidence>
<keyword evidence="6" id="KW-1003">Cell membrane</keyword>
<comment type="similarity">
    <text evidence="2 6">Belongs to the UPF0154 family.</text>
</comment>
<gene>
    <name evidence="7" type="ORF">WR164_09400</name>
</gene>
<keyword evidence="8" id="KW-1185">Reference proteome</keyword>
<dbReference type="Pfam" id="PF03672">
    <property type="entry name" value="UPF0154"/>
    <property type="match status" value="1"/>
</dbReference>
<reference evidence="7" key="2">
    <citation type="journal article" date="2023" name="PLoS ONE">
        <title>Philodulcilactobacillus myokoensis gen. nov., sp. nov., a fructophilic, acidophilic, and agar-phobic lactic acid bacterium isolated from fermented vegetable extracts.</title>
        <authorList>
            <person name="Kouya T."/>
            <person name="Ishiyama Y."/>
            <person name="Ohashi S."/>
            <person name="Kumakubo R."/>
            <person name="Yamazaki T."/>
            <person name="Otaki T."/>
        </authorList>
    </citation>
    <scope>NUCLEOTIDE SEQUENCE</scope>
    <source>
        <strain evidence="7">WR16-4</strain>
    </source>
</reference>
<dbReference type="EMBL" id="BRPL01000002">
    <property type="protein sequence ID" value="GLB46961.1"/>
    <property type="molecule type" value="Genomic_DNA"/>
</dbReference>
<keyword evidence="5 6" id="KW-0472">Membrane</keyword>
<keyword evidence="3 6" id="KW-0812">Transmembrane</keyword>
<evidence type="ECO:0000256" key="4">
    <source>
        <dbReference type="ARBA" id="ARBA00022989"/>
    </source>
</evidence>
<dbReference type="AlphaFoldDB" id="A0A9W6B198"/>
<organism evidence="7 8">
    <name type="scientific">Philodulcilactobacillus myokoensis</name>
    <dbReference type="NCBI Taxonomy" id="2929573"/>
    <lineage>
        <taxon>Bacteria</taxon>
        <taxon>Bacillati</taxon>
        <taxon>Bacillota</taxon>
        <taxon>Bacilli</taxon>
        <taxon>Lactobacillales</taxon>
        <taxon>Lactobacillaceae</taxon>
        <taxon>Philodulcilactobacillus</taxon>
    </lineage>
</organism>
<reference evidence="7" key="1">
    <citation type="submission" date="2022-07" db="EMBL/GenBank/DDBJ databases">
        <authorList>
            <person name="Kouya T."/>
            <person name="Ishiyama Y."/>
        </authorList>
    </citation>
    <scope>NUCLEOTIDE SEQUENCE</scope>
    <source>
        <strain evidence="7">WR16-4</strain>
    </source>
</reference>
<name>A0A9W6B198_9LACO</name>
<protein>
    <recommendedName>
        <fullName evidence="6">UPF0154 protein WR164_09400</fullName>
    </recommendedName>
</protein>
<dbReference type="HAMAP" id="MF_00363">
    <property type="entry name" value="UPF0154"/>
    <property type="match status" value="1"/>
</dbReference>
<evidence type="ECO:0000256" key="1">
    <source>
        <dbReference type="ARBA" id="ARBA00004167"/>
    </source>
</evidence>
<evidence type="ECO:0000256" key="3">
    <source>
        <dbReference type="ARBA" id="ARBA00022692"/>
    </source>
</evidence>
<dbReference type="GO" id="GO:0005886">
    <property type="term" value="C:plasma membrane"/>
    <property type="evidence" value="ECO:0007669"/>
    <property type="project" value="UniProtKB-SubCell"/>
</dbReference>
<accession>A0A9W6B198</accession>
<keyword evidence="4 6" id="KW-1133">Transmembrane helix</keyword>
<dbReference type="InterPro" id="IPR005359">
    <property type="entry name" value="UPF0154"/>
</dbReference>
<evidence type="ECO:0000313" key="7">
    <source>
        <dbReference type="EMBL" id="GLB46961.1"/>
    </source>
</evidence>
<feature type="transmembrane region" description="Helical" evidence="6">
    <location>
        <begin position="6"/>
        <end position="25"/>
    </location>
</feature>
<evidence type="ECO:0000256" key="5">
    <source>
        <dbReference type="ARBA" id="ARBA00023136"/>
    </source>
</evidence>